<gene>
    <name evidence="2" type="ORF">GEOBRER4_n0212</name>
</gene>
<keyword evidence="1" id="KW-1133">Transmembrane helix</keyword>
<protein>
    <submittedName>
        <fullName evidence="2">Uncharacterized protein</fullName>
    </submittedName>
</protein>
<feature type="transmembrane region" description="Helical" evidence="1">
    <location>
        <begin position="46"/>
        <end position="66"/>
    </location>
</feature>
<proteinExistence type="predicted"/>
<sequence>MDPERWHHFAGVLLVIMLAVLQGRVGRAGAFWQICWALPGTILHELSHLIVAAVSGGRPVGFSIFPRREGRERWVLGSVTISRPGPVSALPSALAPLLLNLVAYYLYLQWASWFPSDLAHTLLMYVVIYVFCYSSVPSGQDFKVAFSRPSGVALYALLGCGAWYLVT</sequence>
<dbReference type="Proteomes" id="UP000515472">
    <property type="component" value="Chromosome"/>
</dbReference>
<evidence type="ECO:0000256" key="1">
    <source>
        <dbReference type="SAM" id="Phobius"/>
    </source>
</evidence>
<keyword evidence="1" id="KW-0812">Transmembrane</keyword>
<dbReference type="EMBL" id="AP023213">
    <property type="protein sequence ID" value="BCG45458.1"/>
    <property type="molecule type" value="Genomic_DNA"/>
</dbReference>
<evidence type="ECO:0000313" key="3">
    <source>
        <dbReference type="Proteomes" id="UP000515472"/>
    </source>
</evidence>
<feature type="transmembrane region" description="Helical" evidence="1">
    <location>
        <begin position="145"/>
        <end position="166"/>
    </location>
</feature>
<keyword evidence="3" id="KW-1185">Reference proteome</keyword>
<reference evidence="2 3" key="1">
    <citation type="submission" date="2020-06" db="EMBL/GenBank/DDBJ databases">
        <title>Interaction of electrochemicaly active bacteria, Geobacter bremensis R4 on different carbon anode.</title>
        <authorList>
            <person name="Meng L."/>
            <person name="Yoshida N."/>
        </authorList>
    </citation>
    <scope>NUCLEOTIDE SEQUENCE [LARGE SCALE GENOMIC DNA]</scope>
    <source>
        <strain evidence="2 3">R4</strain>
    </source>
</reference>
<evidence type="ECO:0000313" key="2">
    <source>
        <dbReference type="EMBL" id="BCG45458.1"/>
    </source>
</evidence>
<name>A0A6S6LVY0_9BACT</name>
<keyword evidence="1" id="KW-0472">Membrane</keyword>
<dbReference type="RefSeq" id="WP_185243863.1">
    <property type="nucleotide sequence ID" value="NZ_AP023213.1"/>
</dbReference>
<feature type="transmembrane region" description="Helical" evidence="1">
    <location>
        <begin position="87"/>
        <end position="107"/>
    </location>
</feature>
<dbReference type="AlphaFoldDB" id="A0A6S6LVY0"/>
<organism evidence="2 3">
    <name type="scientific">Citrifermentans bremense</name>
    <dbReference type="NCBI Taxonomy" id="60035"/>
    <lineage>
        <taxon>Bacteria</taxon>
        <taxon>Pseudomonadati</taxon>
        <taxon>Thermodesulfobacteriota</taxon>
        <taxon>Desulfuromonadia</taxon>
        <taxon>Geobacterales</taxon>
        <taxon>Geobacteraceae</taxon>
        <taxon>Citrifermentans</taxon>
    </lineage>
</organism>
<dbReference type="KEGG" id="gbn:GEOBRER4_02080"/>
<accession>A0A6S6LVY0</accession>
<feature type="transmembrane region" description="Helical" evidence="1">
    <location>
        <begin position="113"/>
        <end position="133"/>
    </location>
</feature>